<keyword evidence="1" id="KW-0472">Membrane</keyword>
<comment type="caution">
    <text evidence="2">The sequence shown here is derived from an EMBL/GenBank/DDBJ whole genome shotgun (WGS) entry which is preliminary data.</text>
</comment>
<feature type="transmembrane region" description="Helical" evidence="1">
    <location>
        <begin position="66"/>
        <end position="87"/>
    </location>
</feature>
<feature type="transmembrane region" description="Helical" evidence="1">
    <location>
        <begin position="40"/>
        <end position="59"/>
    </location>
</feature>
<feature type="transmembrane region" description="Helical" evidence="1">
    <location>
        <begin position="12"/>
        <end position="34"/>
    </location>
</feature>
<dbReference type="Proteomes" id="UP000315677">
    <property type="component" value="Unassembled WGS sequence"/>
</dbReference>
<reference evidence="2 3" key="1">
    <citation type="submission" date="2019-06" db="EMBL/GenBank/DDBJ databases">
        <title>Sequencing the genomes of 1000 actinobacteria strains.</title>
        <authorList>
            <person name="Klenk H.-P."/>
        </authorList>
    </citation>
    <scope>NUCLEOTIDE SEQUENCE [LARGE SCALE GENOMIC DNA]</scope>
    <source>
        <strain evidence="2 3">DSM 45301</strain>
    </source>
</reference>
<accession>A0A543DK69</accession>
<evidence type="ECO:0000313" key="2">
    <source>
        <dbReference type="EMBL" id="TQM09726.1"/>
    </source>
</evidence>
<feature type="transmembrane region" description="Helical" evidence="1">
    <location>
        <begin position="93"/>
        <end position="111"/>
    </location>
</feature>
<dbReference type="RefSeq" id="WP_142058096.1">
    <property type="nucleotide sequence ID" value="NZ_VFPA01000003.1"/>
</dbReference>
<evidence type="ECO:0000256" key="1">
    <source>
        <dbReference type="SAM" id="Phobius"/>
    </source>
</evidence>
<keyword evidence="3" id="KW-1185">Reference proteome</keyword>
<proteinExistence type="predicted"/>
<gene>
    <name evidence="2" type="ORF">FB558_5493</name>
</gene>
<name>A0A543DK69_9PSEU</name>
<evidence type="ECO:0000313" key="3">
    <source>
        <dbReference type="Proteomes" id="UP000315677"/>
    </source>
</evidence>
<organism evidence="2 3">
    <name type="scientific">Pseudonocardia kunmingensis</name>
    <dbReference type="NCBI Taxonomy" id="630975"/>
    <lineage>
        <taxon>Bacteria</taxon>
        <taxon>Bacillati</taxon>
        <taxon>Actinomycetota</taxon>
        <taxon>Actinomycetes</taxon>
        <taxon>Pseudonocardiales</taxon>
        <taxon>Pseudonocardiaceae</taxon>
        <taxon>Pseudonocardia</taxon>
    </lineage>
</organism>
<dbReference type="EMBL" id="VFPA01000003">
    <property type="protein sequence ID" value="TQM09726.1"/>
    <property type="molecule type" value="Genomic_DNA"/>
</dbReference>
<sequence>MTPRPHLPLRRARAVAAVIGLATGVNIVTSGMAANPGTSLFLVPDLIVVALLLAAAATPTARARPVLLVATGTATGVFTTAAMAYALRGEVGWGVTAFAVIVATTAALLAAGSPSMIDTRSAAGPAGPGRA</sequence>
<protein>
    <submittedName>
        <fullName evidence="2">Uncharacterized protein</fullName>
    </submittedName>
</protein>
<dbReference type="AlphaFoldDB" id="A0A543DK69"/>
<keyword evidence="1" id="KW-0812">Transmembrane</keyword>
<keyword evidence="1" id="KW-1133">Transmembrane helix</keyword>